<feature type="transmembrane region" description="Helical" evidence="1">
    <location>
        <begin position="303"/>
        <end position="323"/>
    </location>
</feature>
<dbReference type="OrthoDB" id="301279at2157"/>
<sequence>MLFVGATPMAALAQGASDSQPVLLDQDTNHIADITVDGQQYSVYQHENVFPWASGIDIYTNSERVTSESTAESVITALAQRRAVQGLGAEDISQLRTTSQNASAAATNVSSTATAINETLVYIERMKTVSENGTTVYNASVEAAPQISEFNETARELYPELRSFDNDSAAYRSNATALINLLEQRENGTNVDPQQLYTQYAATLDAKSDLSDYLEYSSIDEPLSVMAGTNEALARNVSSVPERGNETAQHFRRVHNESAVAANQTAALGIDNFEFDEAQDRSESLEEDWMEEWNSRQNPASTVYQSIAAIVVILAVVGGYVAWRRR</sequence>
<proteinExistence type="predicted"/>
<keyword evidence="1" id="KW-0812">Transmembrane</keyword>
<reference evidence="2" key="1">
    <citation type="journal article" date="2014" name="Int. J. Syst. Evol. Microbiol.">
        <title>Complete genome sequence of Corynebacterium casei LMG S-19264T (=DSM 44701T), isolated from a smear-ripened cheese.</title>
        <authorList>
            <consortium name="US DOE Joint Genome Institute (JGI-PGF)"/>
            <person name="Walter F."/>
            <person name="Albersmeier A."/>
            <person name="Kalinowski J."/>
            <person name="Ruckert C."/>
        </authorList>
    </citation>
    <scope>NUCLEOTIDE SEQUENCE</scope>
    <source>
        <strain evidence="2">JCM 14359</strain>
    </source>
</reference>
<accession>A0A830EQK3</accession>
<gene>
    <name evidence="2" type="ORF">GCM10008995_16530</name>
</gene>
<evidence type="ECO:0000256" key="1">
    <source>
        <dbReference type="SAM" id="Phobius"/>
    </source>
</evidence>
<reference evidence="2" key="2">
    <citation type="submission" date="2020-09" db="EMBL/GenBank/DDBJ databases">
        <authorList>
            <person name="Sun Q."/>
            <person name="Ohkuma M."/>
        </authorList>
    </citation>
    <scope>NUCLEOTIDE SEQUENCE</scope>
    <source>
        <strain evidence="2">JCM 14359</strain>
    </source>
</reference>
<keyword evidence="1" id="KW-0472">Membrane</keyword>
<comment type="caution">
    <text evidence="2">The sequence shown here is derived from an EMBL/GenBank/DDBJ whole genome shotgun (WGS) entry which is preliminary data.</text>
</comment>
<dbReference type="Proteomes" id="UP000653099">
    <property type="component" value="Unassembled WGS sequence"/>
</dbReference>
<name>A0A830EQK3_9EURY</name>
<keyword evidence="1" id="KW-1133">Transmembrane helix</keyword>
<evidence type="ECO:0000313" key="2">
    <source>
        <dbReference type="EMBL" id="GGJ07391.1"/>
    </source>
</evidence>
<organism evidence="2 3">
    <name type="scientific">Halobellus salinus</name>
    <dbReference type="NCBI Taxonomy" id="931585"/>
    <lineage>
        <taxon>Archaea</taxon>
        <taxon>Methanobacteriati</taxon>
        <taxon>Methanobacteriota</taxon>
        <taxon>Stenosarchaea group</taxon>
        <taxon>Halobacteria</taxon>
        <taxon>Halobacteriales</taxon>
        <taxon>Haloferacaceae</taxon>
        <taxon>Halobellus</taxon>
    </lineage>
</organism>
<protein>
    <submittedName>
        <fullName evidence="2">Uncharacterized protein</fullName>
    </submittedName>
</protein>
<keyword evidence="3" id="KW-1185">Reference proteome</keyword>
<evidence type="ECO:0000313" key="3">
    <source>
        <dbReference type="Proteomes" id="UP000653099"/>
    </source>
</evidence>
<dbReference type="EMBL" id="BMOC01000009">
    <property type="protein sequence ID" value="GGJ07391.1"/>
    <property type="molecule type" value="Genomic_DNA"/>
</dbReference>
<dbReference type="AlphaFoldDB" id="A0A830EQK3"/>